<feature type="transmembrane region" description="Helical" evidence="2">
    <location>
        <begin position="238"/>
        <end position="266"/>
    </location>
</feature>
<feature type="transmembrane region" description="Helical" evidence="2">
    <location>
        <begin position="112"/>
        <end position="134"/>
    </location>
</feature>
<organism evidence="4 5">
    <name type="scientific">Pyrenophora seminiperda CCB06</name>
    <dbReference type="NCBI Taxonomy" id="1302712"/>
    <lineage>
        <taxon>Eukaryota</taxon>
        <taxon>Fungi</taxon>
        <taxon>Dikarya</taxon>
        <taxon>Ascomycota</taxon>
        <taxon>Pezizomycotina</taxon>
        <taxon>Dothideomycetes</taxon>
        <taxon>Pleosporomycetidae</taxon>
        <taxon>Pleosporales</taxon>
        <taxon>Pleosporineae</taxon>
        <taxon>Pleosporaceae</taxon>
        <taxon>Pyrenophora</taxon>
    </lineage>
</organism>
<dbReference type="GO" id="GO:0007005">
    <property type="term" value="P:mitochondrion organization"/>
    <property type="evidence" value="ECO:0007669"/>
    <property type="project" value="TreeGrafter"/>
</dbReference>
<keyword evidence="5" id="KW-1185">Reference proteome</keyword>
<dbReference type="InterPro" id="IPR039960">
    <property type="entry name" value="MCP1"/>
</dbReference>
<dbReference type="PANTHER" id="PTHR38409:SF1">
    <property type="entry name" value="MITOCHONDRIAL ADAPTER PROTEIN MCP1"/>
    <property type="match status" value="1"/>
</dbReference>
<sequence length="344" mass="38478">MESNPDLPPIEDDEASVIGLTEVDPSPVEDTPAEYKANSYFPDQERPEGGETEEMRGIRRMNTLGLRLGDRGPAWWRTSSHKSNISSSSSSNQLIHHNPTVLRIQKYSSYTFTAFAALHMTNVSIIPFATRSVSESNRYLLLTRPYYQSALTEPLLVGLPLVAHITSGIALRLWRRRQVLKRYGAETRTDKRTIPWPVLSGTSALGYALVPFAGFHVWTTRILPLYAHGDSSLISLNYISHGFALQPVVSFTGFTAMVGVGVWHFVWGASKWLGWAPSQVKNTEEDRELVRKKRWYAINGISAAIAALWLAGSLGVVGRDGTMGGWVGKEYDELYKYLPSFARW</sequence>
<reference evidence="4 5" key="1">
    <citation type="journal article" date="2014" name="PLoS ONE">
        <title>De novo Genome Assembly of the Fungal Plant Pathogen Pyrenophora semeniperda.</title>
        <authorList>
            <person name="Soliai M.M."/>
            <person name="Meyer S.E."/>
            <person name="Udall J.A."/>
            <person name="Elzinga D.E."/>
            <person name="Hermansen R.A."/>
            <person name="Bodily P.M."/>
            <person name="Hart A.A."/>
            <person name="Coleman C.E."/>
        </authorList>
    </citation>
    <scope>NUCLEOTIDE SEQUENCE [LARGE SCALE GENOMIC DNA]</scope>
    <source>
        <strain evidence="4 5">CCB06</strain>
        <tissue evidence="4">Mycelium</tissue>
    </source>
</reference>
<dbReference type="Pfam" id="PF07950">
    <property type="entry name" value="MCP1_TM"/>
    <property type="match status" value="1"/>
</dbReference>
<evidence type="ECO:0000256" key="2">
    <source>
        <dbReference type="SAM" id="Phobius"/>
    </source>
</evidence>
<dbReference type="GO" id="GO:0005741">
    <property type="term" value="C:mitochondrial outer membrane"/>
    <property type="evidence" value="ECO:0007669"/>
    <property type="project" value="TreeGrafter"/>
</dbReference>
<name>A0A3M7MAL6_9PLEO</name>
<evidence type="ECO:0000313" key="5">
    <source>
        <dbReference type="Proteomes" id="UP000265663"/>
    </source>
</evidence>
<dbReference type="InterPro" id="IPR012472">
    <property type="entry name" value="MCP1_TM"/>
</dbReference>
<dbReference type="OrthoDB" id="10259513at2759"/>
<dbReference type="InterPro" id="IPR034804">
    <property type="entry name" value="SQR/QFR_C/D"/>
</dbReference>
<protein>
    <recommendedName>
        <fullName evidence="3">Mitochondrial adapter protein MCP1 transmembrane domain-containing protein</fullName>
    </recommendedName>
</protein>
<feature type="transmembrane region" description="Helical" evidence="2">
    <location>
        <begin position="154"/>
        <end position="174"/>
    </location>
</feature>
<dbReference type="GO" id="GO:0055088">
    <property type="term" value="P:lipid homeostasis"/>
    <property type="evidence" value="ECO:0007669"/>
    <property type="project" value="InterPro"/>
</dbReference>
<keyword evidence="2" id="KW-0472">Membrane</keyword>
<evidence type="ECO:0000313" key="4">
    <source>
        <dbReference type="EMBL" id="RMZ71565.1"/>
    </source>
</evidence>
<feature type="compositionally biased region" description="Basic and acidic residues" evidence="1">
    <location>
        <begin position="43"/>
        <end position="53"/>
    </location>
</feature>
<dbReference type="SUPFAM" id="SSF81343">
    <property type="entry name" value="Fumarate reductase respiratory complex transmembrane subunits"/>
    <property type="match status" value="1"/>
</dbReference>
<dbReference type="PANTHER" id="PTHR38409">
    <property type="entry name" value="MDM10-COMPLEMENTING PROTEIN 1"/>
    <property type="match status" value="1"/>
</dbReference>
<dbReference type="Proteomes" id="UP000265663">
    <property type="component" value="Unassembled WGS sequence"/>
</dbReference>
<feature type="transmembrane region" description="Helical" evidence="2">
    <location>
        <begin position="296"/>
        <end position="317"/>
    </location>
</feature>
<keyword evidence="2" id="KW-0812">Transmembrane</keyword>
<feature type="region of interest" description="Disordered" evidence="1">
    <location>
        <begin position="22"/>
        <end position="53"/>
    </location>
</feature>
<accession>A0A3M7MAL6</accession>
<feature type="transmembrane region" description="Helical" evidence="2">
    <location>
        <begin position="194"/>
        <end position="218"/>
    </location>
</feature>
<dbReference type="EMBL" id="KE747827">
    <property type="protein sequence ID" value="RMZ71565.1"/>
    <property type="molecule type" value="Genomic_DNA"/>
</dbReference>
<proteinExistence type="predicted"/>
<evidence type="ECO:0000259" key="3">
    <source>
        <dbReference type="Pfam" id="PF07950"/>
    </source>
</evidence>
<evidence type="ECO:0000256" key="1">
    <source>
        <dbReference type="SAM" id="MobiDB-lite"/>
    </source>
</evidence>
<feature type="domain" description="Mitochondrial adapter protein MCP1 transmembrane" evidence="3">
    <location>
        <begin position="211"/>
        <end position="321"/>
    </location>
</feature>
<keyword evidence="2" id="KW-1133">Transmembrane helix</keyword>
<gene>
    <name evidence="4" type="ORF">GMOD_00006691</name>
</gene>
<dbReference type="AlphaFoldDB" id="A0A3M7MAL6"/>